<dbReference type="SUPFAM" id="SSF52540">
    <property type="entry name" value="P-loop containing nucleoside triphosphate hydrolases"/>
    <property type="match status" value="1"/>
</dbReference>
<dbReference type="InterPro" id="IPR036388">
    <property type="entry name" value="WH-like_DNA-bd_sf"/>
</dbReference>
<keyword evidence="4" id="KW-0067">ATP-binding</keyword>
<evidence type="ECO:0000256" key="1">
    <source>
        <dbReference type="ARBA" id="ARBA00008894"/>
    </source>
</evidence>
<accession>A0AAV9BZ97</accession>
<evidence type="ECO:0000259" key="7">
    <source>
        <dbReference type="Pfam" id="PF23598"/>
    </source>
</evidence>
<keyword evidence="3" id="KW-0611">Plant defense</keyword>
<dbReference type="GO" id="GO:0042742">
    <property type="term" value="P:defense response to bacterium"/>
    <property type="evidence" value="ECO:0007669"/>
    <property type="project" value="UniProtKB-ARBA"/>
</dbReference>
<dbReference type="InterPro" id="IPR055414">
    <property type="entry name" value="LRR_R13L4/SHOC2-like"/>
</dbReference>
<dbReference type="InterPro" id="IPR042197">
    <property type="entry name" value="Apaf_helical"/>
</dbReference>
<dbReference type="Gene3D" id="3.80.10.10">
    <property type="entry name" value="Ribonuclease Inhibitor"/>
    <property type="match status" value="2"/>
</dbReference>
<dbReference type="PANTHER" id="PTHR33463:SF204">
    <property type="entry name" value="NB-ARC DOMAIN-CONTAINING PROTEIN"/>
    <property type="match status" value="1"/>
</dbReference>
<dbReference type="PRINTS" id="PR00364">
    <property type="entry name" value="DISEASERSIST"/>
</dbReference>
<reference evidence="8" key="1">
    <citation type="journal article" date="2023" name="Nat. Commun.">
        <title>Diploid and tetraploid genomes of Acorus and the evolution of monocots.</title>
        <authorList>
            <person name="Ma L."/>
            <person name="Liu K.W."/>
            <person name="Li Z."/>
            <person name="Hsiao Y.Y."/>
            <person name="Qi Y."/>
            <person name="Fu T."/>
            <person name="Tang G.D."/>
            <person name="Zhang D."/>
            <person name="Sun W.H."/>
            <person name="Liu D.K."/>
            <person name="Li Y."/>
            <person name="Chen G.Z."/>
            <person name="Liu X.D."/>
            <person name="Liao X.Y."/>
            <person name="Jiang Y.T."/>
            <person name="Yu X."/>
            <person name="Hao Y."/>
            <person name="Huang J."/>
            <person name="Zhao X.W."/>
            <person name="Ke S."/>
            <person name="Chen Y.Y."/>
            <person name="Wu W.L."/>
            <person name="Hsu J.L."/>
            <person name="Lin Y.F."/>
            <person name="Huang M.D."/>
            <person name="Li C.Y."/>
            <person name="Huang L."/>
            <person name="Wang Z.W."/>
            <person name="Zhao X."/>
            <person name="Zhong W.Y."/>
            <person name="Peng D.H."/>
            <person name="Ahmad S."/>
            <person name="Lan S."/>
            <person name="Zhang J.S."/>
            <person name="Tsai W.C."/>
            <person name="Van de Peer Y."/>
            <person name="Liu Z.J."/>
        </authorList>
    </citation>
    <scope>NUCLEOTIDE SEQUENCE</scope>
    <source>
        <strain evidence="8">CP</strain>
    </source>
</reference>
<evidence type="ECO:0000313" key="8">
    <source>
        <dbReference type="EMBL" id="KAK1281804.1"/>
    </source>
</evidence>
<gene>
    <name evidence="8" type="primary">RPS2</name>
    <name evidence="8" type="ORF">QJS10_CPB22g00173</name>
</gene>
<dbReference type="InterPro" id="IPR050905">
    <property type="entry name" value="Plant_NBS-LRR"/>
</dbReference>
<keyword evidence="9" id="KW-1185">Reference proteome</keyword>
<dbReference type="Pfam" id="PF23598">
    <property type="entry name" value="LRR_14"/>
    <property type="match status" value="1"/>
</dbReference>
<dbReference type="InterPro" id="IPR027417">
    <property type="entry name" value="P-loop_NTPase"/>
</dbReference>
<dbReference type="InterPro" id="IPR058922">
    <property type="entry name" value="WHD_DRP"/>
</dbReference>
<evidence type="ECO:0000256" key="2">
    <source>
        <dbReference type="ARBA" id="ARBA00022737"/>
    </source>
</evidence>
<sequence>MITVSRREKNEIIQNICDELKISPPSTRTIKAQLQGKKFLLMLDDLWDPLSLEEDIGVPLSSNNSDGKVILAARDERVCSMMECRDVHKIKVDFLGKEDAWKLFRTSVGDDSISRHPEIPALARDIARECGGLPLALDVIGKAMRGAKTVAEWRHALRELKDSPSEDLFGVKDKLFSRLKYSYTALREDILKNCFLYCSLFPEDYSISVEVLTRCWSGEGYMVDDDDDFDSAFNRGCTVVELLKSASLLENGDQEGTTVKMHDVVRDLALWIKKEEFLVRPKCRLEEAPQDEAKWGGAEKSEFHTGRFFESMMALRVLDLSYTGLRELPASVCTLLGLRYLNLSSTYIEGLPEGFGALNELRYLNLSRMNRLNSTLGLENLKRLKALLLYISDPDVFRTVSDSVTLSRASQRLEIEECEGLERIRSSDLLNMKNSLREFTLTKVYDFEELEFPQLLMLQKLEVFSVPLLRMIKPVSEPGLCLPSLTDLKMYGCNELQDFAWVVHLPRLEHLELSRCLKLVKILGFNDVGINANAALFPALKTIVLCGLPMFESISDHALEFPALVEMKVKGCAGLKRLSMKLESVRKNKSLRAIRGEKEWWEGLEWEEIGLCSSLLQYFEVDNKRAF</sequence>
<protein>
    <submittedName>
        <fullName evidence="8">Disease resistance protein RPS2</fullName>
    </submittedName>
</protein>
<dbReference type="GO" id="GO:0002758">
    <property type="term" value="P:innate immune response-activating signaling pathway"/>
    <property type="evidence" value="ECO:0007669"/>
    <property type="project" value="UniProtKB-ARBA"/>
</dbReference>
<dbReference type="Proteomes" id="UP001180020">
    <property type="component" value="Unassembled WGS sequence"/>
</dbReference>
<reference evidence="8" key="2">
    <citation type="submission" date="2023-06" db="EMBL/GenBank/DDBJ databases">
        <authorList>
            <person name="Ma L."/>
            <person name="Liu K.-W."/>
            <person name="Li Z."/>
            <person name="Hsiao Y.-Y."/>
            <person name="Qi Y."/>
            <person name="Fu T."/>
            <person name="Tang G."/>
            <person name="Zhang D."/>
            <person name="Sun W.-H."/>
            <person name="Liu D.-K."/>
            <person name="Li Y."/>
            <person name="Chen G.-Z."/>
            <person name="Liu X.-D."/>
            <person name="Liao X.-Y."/>
            <person name="Jiang Y.-T."/>
            <person name="Yu X."/>
            <person name="Hao Y."/>
            <person name="Huang J."/>
            <person name="Zhao X.-W."/>
            <person name="Ke S."/>
            <person name="Chen Y.-Y."/>
            <person name="Wu W.-L."/>
            <person name="Hsu J.-L."/>
            <person name="Lin Y.-F."/>
            <person name="Huang M.-D."/>
            <person name="Li C.-Y."/>
            <person name="Huang L."/>
            <person name="Wang Z.-W."/>
            <person name="Zhao X."/>
            <person name="Zhong W.-Y."/>
            <person name="Peng D.-H."/>
            <person name="Ahmad S."/>
            <person name="Lan S."/>
            <person name="Zhang J.-S."/>
            <person name="Tsai W.-C."/>
            <person name="Van De Peer Y."/>
            <person name="Liu Z.-J."/>
        </authorList>
    </citation>
    <scope>NUCLEOTIDE SEQUENCE</scope>
    <source>
        <strain evidence="8">CP</strain>
        <tissue evidence="8">Leaves</tissue>
    </source>
</reference>
<dbReference type="PANTHER" id="PTHR33463">
    <property type="entry name" value="NB-ARC DOMAIN-CONTAINING PROTEIN-RELATED"/>
    <property type="match status" value="1"/>
</dbReference>
<feature type="domain" description="NB-ARC" evidence="5">
    <location>
        <begin position="26"/>
        <end position="111"/>
    </location>
</feature>
<keyword evidence="2" id="KW-0677">Repeat</keyword>
<dbReference type="AlphaFoldDB" id="A0AAV9BZ97"/>
<proteinExistence type="inferred from homology"/>
<dbReference type="InterPro" id="IPR032675">
    <property type="entry name" value="LRR_dom_sf"/>
</dbReference>
<dbReference type="FunFam" id="1.10.10.10:FF:000322">
    <property type="entry name" value="Probable disease resistance protein At1g63360"/>
    <property type="match status" value="1"/>
</dbReference>
<dbReference type="GO" id="GO:0009626">
    <property type="term" value="P:plant-type hypersensitive response"/>
    <property type="evidence" value="ECO:0007669"/>
    <property type="project" value="UniProtKB-ARBA"/>
</dbReference>
<evidence type="ECO:0000313" key="9">
    <source>
        <dbReference type="Proteomes" id="UP001180020"/>
    </source>
</evidence>
<name>A0AAV9BZ97_ACOCL</name>
<evidence type="ECO:0000259" key="6">
    <source>
        <dbReference type="Pfam" id="PF23559"/>
    </source>
</evidence>
<evidence type="ECO:0000256" key="3">
    <source>
        <dbReference type="ARBA" id="ARBA00022821"/>
    </source>
</evidence>
<keyword evidence="4" id="KW-0547">Nucleotide-binding</keyword>
<dbReference type="SUPFAM" id="SSF52058">
    <property type="entry name" value="L domain-like"/>
    <property type="match status" value="1"/>
</dbReference>
<dbReference type="Pfam" id="PF23559">
    <property type="entry name" value="WHD_DRP"/>
    <property type="match status" value="1"/>
</dbReference>
<organism evidence="8 9">
    <name type="scientific">Acorus calamus</name>
    <name type="common">Sweet flag</name>
    <dbReference type="NCBI Taxonomy" id="4465"/>
    <lineage>
        <taxon>Eukaryota</taxon>
        <taxon>Viridiplantae</taxon>
        <taxon>Streptophyta</taxon>
        <taxon>Embryophyta</taxon>
        <taxon>Tracheophyta</taxon>
        <taxon>Spermatophyta</taxon>
        <taxon>Magnoliopsida</taxon>
        <taxon>Liliopsida</taxon>
        <taxon>Acoraceae</taxon>
        <taxon>Acorus</taxon>
    </lineage>
</organism>
<dbReference type="GO" id="GO:0005524">
    <property type="term" value="F:ATP binding"/>
    <property type="evidence" value="ECO:0007669"/>
    <property type="project" value="UniProtKB-KW"/>
</dbReference>
<feature type="domain" description="Disease resistance protein winged helix" evidence="6">
    <location>
        <begin position="200"/>
        <end position="269"/>
    </location>
</feature>
<dbReference type="FunFam" id="1.10.8.430:FF:000003">
    <property type="entry name" value="Probable disease resistance protein At5g66910"/>
    <property type="match status" value="1"/>
</dbReference>
<evidence type="ECO:0000259" key="5">
    <source>
        <dbReference type="Pfam" id="PF00931"/>
    </source>
</evidence>
<dbReference type="GO" id="GO:0043531">
    <property type="term" value="F:ADP binding"/>
    <property type="evidence" value="ECO:0007669"/>
    <property type="project" value="InterPro"/>
</dbReference>
<dbReference type="Gene3D" id="1.10.8.430">
    <property type="entry name" value="Helical domain of apoptotic protease-activating factors"/>
    <property type="match status" value="1"/>
</dbReference>
<comment type="similarity">
    <text evidence="1">Belongs to the disease resistance NB-LRR family.</text>
</comment>
<dbReference type="Gene3D" id="3.40.50.300">
    <property type="entry name" value="P-loop containing nucleotide triphosphate hydrolases"/>
    <property type="match status" value="1"/>
</dbReference>
<evidence type="ECO:0000256" key="4">
    <source>
        <dbReference type="ARBA" id="ARBA00022840"/>
    </source>
</evidence>
<comment type="caution">
    <text evidence="8">The sequence shown here is derived from an EMBL/GenBank/DDBJ whole genome shotgun (WGS) entry which is preliminary data.</text>
</comment>
<feature type="domain" description="Disease resistance R13L4/SHOC-2-like LRR" evidence="7">
    <location>
        <begin position="304"/>
        <end position="546"/>
    </location>
</feature>
<dbReference type="EMBL" id="JAUJYO010000022">
    <property type="protein sequence ID" value="KAK1281804.1"/>
    <property type="molecule type" value="Genomic_DNA"/>
</dbReference>
<dbReference type="InterPro" id="IPR002182">
    <property type="entry name" value="NB-ARC"/>
</dbReference>
<dbReference type="Pfam" id="PF00931">
    <property type="entry name" value="NB-ARC"/>
    <property type="match status" value="1"/>
</dbReference>
<dbReference type="Gene3D" id="1.10.10.10">
    <property type="entry name" value="Winged helix-like DNA-binding domain superfamily/Winged helix DNA-binding domain"/>
    <property type="match status" value="1"/>
</dbReference>